<proteinExistence type="predicted"/>
<name>A0A382WEK9_9ZZZZ</name>
<feature type="region of interest" description="Disordered" evidence="1">
    <location>
        <begin position="1"/>
        <end position="70"/>
    </location>
</feature>
<feature type="non-terminal residue" evidence="2">
    <location>
        <position position="278"/>
    </location>
</feature>
<accession>A0A382WEK9</accession>
<gene>
    <name evidence="2" type="ORF">METZ01_LOCUS409983</name>
</gene>
<protein>
    <submittedName>
        <fullName evidence="2">Uncharacterized protein</fullName>
    </submittedName>
</protein>
<organism evidence="2">
    <name type="scientific">marine metagenome</name>
    <dbReference type="NCBI Taxonomy" id="408172"/>
    <lineage>
        <taxon>unclassified sequences</taxon>
        <taxon>metagenomes</taxon>
        <taxon>ecological metagenomes</taxon>
    </lineage>
</organism>
<feature type="non-terminal residue" evidence="2">
    <location>
        <position position="1"/>
    </location>
</feature>
<reference evidence="2" key="1">
    <citation type="submission" date="2018-05" db="EMBL/GenBank/DDBJ databases">
        <authorList>
            <person name="Lanie J.A."/>
            <person name="Ng W.-L."/>
            <person name="Kazmierczak K.M."/>
            <person name="Andrzejewski T.M."/>
            <person name="Davidsen T.M."/>
            <person name="Wayne K.J."/>
            <person name="Tettelin H."/>
            <person name="Glass J.I."/>
            <person name="Rusch D."/>
            <person name="Podicherti R."/>
            <person name="Tsui H.-C.T."/>
            <person name="Winkler M.E."/>
        </authorList>
    </citation>
    <scope>NUCLEOTIDE SEQUENCE</scope>
</reference>
<evidence type="ECO:0000313" key="2">
    <source>
        <dbReference type="EMBL" id="SVD57129.1"/>
    </source>
</evidence>
<dbReference type="AlphaFoldDB" id="A0A382WEK9"/>
<sequence>EAEAKKKAEHGKGEAKKKADHDEAEAEKKAEHDKQQKKLKLENEKAQAKAKSDHAEQEQKKKASFEKGDALNKKKFNENDAARIKLLKNAKNQDVEAIETICESVLPIQHDIEYPEDFVLGTLDEYDVGYNVVDHSTMDILIQLPEFDDVIPTQKISVTLTGKTIQHGELSSRAIAELTDTFVCSLAFEHVIEVLRAFPYINNFSLEAFNVGVDTKTGGDKEFIILKVAIDKETLMKLNLERINPVHAIENFDYEFMESGKKSRKEIQPDIDRPEIVW</sequence>
<evidence type="ECO:0000256" key="1">
    <source>
        <dbReference type="SAM" id="MobiDB-lite"/>
    </source>
</evidence>
<dbReference type="EMBL" id="UINC01159181">
    <property type="protein sequence ID" value="SVD57129.1"/>
    <property type="molecule type" value="Genomic_DNA"/>
</dbReference>